<dbReference type="InterPro" id="IPR016059">
    <property type="entry name" value="DNA_ligase_ATP-dep_CS"/>
</dbReference>
<evidence type="ECO:0000256" key="4">
    <source>
        <dbReference type="ARBA" id="ARBA00022705"/>
    </source>
</evidence>
<gene>
    <name evidence="15" type="ORF">C6Y39_18440</name>
</gene>
<evidence type="ECO:0000256" key="5">
    <source>
        <dbReference type="ARBA" id="ARBA00022723"/>
    </source>
</evidence>
<keyword evidence="16" id="KW-1185">Reference proteome</keyword>
<dbReference type="InterPro" id="IPR012310">
    <property type="entry name" value="DNA_ligase_ATP-dep_cent"/>
</dbReference>
<keyword evidence="8" id="KW-0067">ATP-binding</keyword>
<evidence type="ECO:0000313" key="15">
    <source>
        <dbReference type="EMBL" id="PRO67652.1"/>
    </source>
</evidence>
<evidence type="ECO:0000256" key="8">
    <source>
        <dbReference type="ARBA" id="ARBA00022840"/>
    </source>
</evidence>
<evidence type="ECO:0000256" key="1">
    <source>
        <dbReference type="ARBA" id="ARBA00012727"/>
    </source>
</evidence>
<dbReference type="EMBL" id="PVNO01000031">
    <property type="protein sequence ID" value="PRO67652.1"/>
    <property type="molecule type" value="Genomic_DNA"/>
</dbReference>
<evidence type="ECO:0000313" key="16">
    <source>
        <dbReference type="Proteomes" id="UP000239539"/>
    </source>
</evidence>
<dbReference type="SUPFAM" id="SSF50249">
    <property type="entry name" value="Nucleic acid-binding proteins"/>
    <property type="match status" value="1"/>
</dbReference>
<dbReference type="InterPro" id="IPR012340">
    <property type="entry name" value="NA-bd_OB-fold"/>
</dbReference>
<dbReference type="GO" id="GO:0016874">
    <property type="term" value="F:ligase activity"/>
    <property type="evidence" value="ECO:0007669"/>
    <property type="project" value="UniProtKB-KW"/>
</dbReference>
<evidence type="ECO:0000259" key="14">
    <source>
        <dbReference type="PROSITE" id="PS50160"/>
    </source>
</evidence>
<keyword evidence="12" id="KW-0131">Cell cycle</keyword>
<dbReference type="CDD" id="cd07972">
    <property type="entry name" value="OBF_DNA_ligase_Arch_LigB"/>
    <property type="match status" value="1"/>
</dbReference>
<dbReference type="InterPro" id="IPR012309">
    <property type="entry name" value="DNA_ligase_ATP-dep_C"/>
</dbReference>
<dbReference type="EC" id="6.5.1.1" evidence="1"/>
<evidence type="ECO:0000256" key="13">
    <source>
        <dbReference type="ARBA" id="ARBA00034003"/>
    </source>
</evidence>
<dbReference type="InterPro" id="IPR036599">
    <property type="entry name" value="DNA_ligase_N_sf"/>
</dbReference>
<dbReference type="Pfam" id="PF04679">
    <property type="entry name" value="DNA_ligase_A_C"/>
    <property type="match status" value="1"/>
</dbReference>
<dbReference type="NCBIfam" id="TIGR04120">
    <property type="entry name" value="DNA_lig_bact"/>
    <property type="match status" value="1"/>
</dbReference>
<dbReference type="PANTHER" id="PTHR45674:SF13">
    <property type="entry name" value="DNA LIGASE-RELATED"/>
    <property type="match status" value="1"/>
</dbReference>
<dbReference type="NCBIfam" id="NF006701">
    <property type="entry name" value="PRK09247.1"/>
    <property type="match status" value="1"/>
</dbReference>
<dbReference type="Gene3D" id="2.40.50.140">
    <property type="entry name" value="Nucleic acid-binding proteins"/>
    <property type="match status" value="1"/>
</dbReference>
<keyword evidence="11" id="KW-0234">DNA repair</keyword>
<dbReference type="PROSITE" id="PS50160">
    <property type="entry name" value="DNA_LIGASE_A3"/>
    <property type="match status" value="1"/>
</dbReference>
<keyword evidence="5" id="KW-0479">Metal-binding</keyword>
<comment type="catalytic activity">
    <reaction evidence="13">
        <text>ATP + (deoxyribonucleotide)n-3'-hydroxyl + 5'-phospho-(deoxyribonucleotide)m = (deoxyribonucleotide)n+m + AMP + diphosphate.</text>
        <dbReference type="EC" id="6.5.1.1"/>
    </reaction>
</comment>
<evidence type="ECO:0000256" key="6">
    <source>
        <dbReference type="ARBA" id="ARBA00022741"/>
    </source>
</evidence>
<feature type="domain" description="ATP-dependent DNA ligase family profile" evidence="14">
    <location>
        <begin position="351"/>
        <end position="482"/>
    </location>
</feature>
<keyword evidence="9" id="KW-0460">Magnesium</keyword>
<keyword evidence="6" id="KW-0547">Nucleotide-binding</keyword>
<keyword evidence="10" id="KW-0233">DNA recombination</keyword>
<protein>
    <recommendedName>
        <fullName evidence="1">DNA ligase (ATP)</fullName>
        <ecNumber evidence="1">6.5.1.1</ecNumber>
    </recommendedName>
</protein>
<dbReference type="Proteomes" id="UP000239539">
    <property type="component" value="Unassembled WGS sequence"/>
</dbReference>
<dbReference type="Gene3D" id="1.10.3260.10">
    <property type="entry name" value="DNA ligase, ATP-dependent, N-terminal domain"/>
    <property type="match status" value="1"/>
</dbReference>
<evidence type="ECO:0000256" key="3">
    <source>
        <dbReference type="ARBA" id="ARBA00022618"/>
    </source>
</evidence>
<dbReference type="Gene3D" id="3.30.470.30">
    <property type="entry name" value="DNA ligase/mRNA capping enzyme"/>
    <property type="match status" value="1"/>
</dbReference>
<dbReference type="Pfam" id="PF01068">
    <property type="entry name" value="DNA_ligase_A_M"/>
    <property type="match status" value="1"/>
</dbReference>
<name>A0ABX5CJL1_9ALTE</name>
<evidence type="ECO:0000256" key="2">
    <source>
        <dbReference type="ARBA" id="ARBA00022598"/>
    </source>
</evidence>
<dbReference type="RefSeq" id="WP_105932662.1">
    <property type="nucleotide sequence ID" value="NZ_PVNO01000031.1"/>
</dbReference>
<sequence>MEAFSHLLEQLYFTSGNKAKAQLIADYIANTPDPDRGWAIAAMAGTLRFDFFKRNTVKKLITEHSDAALFAMSYDYVGEVSETVAHLWPYSKPTDSLPSLTEVVETFASVSKQKVSDTLANYLTVMTPAQRWALLKLGTRGLRIGVSARSIKQILADYGDKDIKEIETLWHAVHPPYVDMLSWLEGKAEKPDIENAVTFHPVMLSHPIEESDIEAFTENTWQIENKYDGIRVQLVVKSSKAFNDRSIDSDGANEDEPEKALFSRTGDDISHSFPDLLESVSGNMVLDGELLVIHNVEHDNDLSEGSTAQGITTGNTTSDKSDLQAWSMVQPDVDTFNALQQRLNKKKPSKALQSSAPVGLIVYDALVLDGKDLTEQTLKTRRQALERWFNKTDNKRLFLSQTLTATSPESLRQLHTDVCQNRAVEGLMIKRLDSKYIPGRPKGKWFKWKRDPLVVDAVMMYAQRGHGKRSSFYSDFTFGTWEDNQLLPIGKAYSGFTDEELKKLDNWVRRNAVGRFGPVREVKKELVLEVAFDAVHPSSRHKSGVALRFPRIHRIRWDKPANEADTLANVKALIES</sequence>
<evidence type="ECO:0000256" key="9">
    <source>
        <dbReference type="ARBA" id="ARBA00022842"/>
    </source>
</evidence>
<organism evidence="15 16">
    <name type="scientific">Alteromonas gracilis</name>
    <dbReference type="NCBI Taxonomy" id="1479524"/>
    <lineage>
        <taxon>Bacteria</taxon>
        <taxon>Pseudomonadati</taxon>
        <taxon>Pseudomonadota</taxon>
        <taxon>Gammaproteobacteria</taxon>
        <taxon>Alteromonadales</taxon>
        <taxon>Alteromonadaceae</taxon>
        <taxon>Alteromonas/Salinimonas group</taxon>
        <taxon>Alteromonas</taxon>
    </lineage>
</organism>
<accession>A0ABX5CJL1</accession>
<dbReference type="InterPro" id="IPR050191">
    <property type="entry name" value="ATP-dep_DNA_ligase"/>
</dbReference>
<dbReference type="PROSITE" id="PS00697">
    <property type="entry name" value="DNA_LIGASE_A1"/>
    <property type="match status" value="1"/>
</dbReference>
<keyword evidence="7" id="KW-0227">DNA damage</keyword>
<evidence type="ECO:0000256" key="7">
    <source>
        <dbReference type="ARBA" id="ARBA00022763"/>
    </source>
</evidence>
<evidence type="ECO:0000256" key="10">
    <source>
        <dbReference type="ARBA" id="ARBA00023172"/>
    </source>
</evidence>
<dbReference type="PANTHER" id="PTHR45674">
    <property type="entry name" value="DNA LIGASE 1/3 FAMILY MEMBER"/>
    <property type="match status" value="1"/>
</dbReference>
<dbReference type="SUPFAM" id="SSF56091">
    <property type="entry name" value="DNA ligase/mRNA capping enzyme, catalytic domain"/>
    <property type="match status" value="1"/>
</dbReference>
<comment type="caution">
    <text evidence="15">The sequence shown here is derived from an EMBL/GenBank/DDBJ whole genome shotgun (WGS) entry which is preliminary data.</text>
</comment>
<keyword evidence="4" id="KW-0235">DNA replication</keyword>
<proteinExistence type="predicted"/>
<keyword evidence="2 15" id="KW-0436">Ligase</keyword>
<reference evidence="16" key="1">
    <citation type="journal article" date="2020" name="Int. J. Syst. Evol. Microbiol.">
        <title>Alteromonas alba sp. nov., a marine bacterium isolated from the seawater of the West Pacific Ocean.</title>
        <authorList>
            <person name="Sun C."/>
            <person name="Wu Y.-H."/>
            <person name="Xamxidin M."/>
            <person name="Cheng H."/>
            <person name="Xu X.-W."/>
        </authorList>
    </citation>
    <scope>NUCLEOTIDE SEQUENCE [LARGE SCALE GENOMIC DNA]</scope>
    <source>
        <strain evidence="16">9a2</strain>
    </source>
</reference>
<evidence type="ECO:0000256" key="12">
    <source>
        <dbReference type="ARBA" id="ARBA00023306"/>
    </source>
</evidence>
<dbReference type="InterPro" id="IPR026333">
    <property type="entry name" value="ATP_dep_DNA_lig_pp_1105_fam"/>
</dbReference>
<evidence type="ECO:0000256" key="11">
    <source>
        <dbReference type="ARBA" id="ARBA00023204"/>
    </source>
</evidence>
<keyword evidence="3" id="KW-0132">Cell division</keyword>